<sequence length="137" mass="15712">MQLTTDQLITLFQPLTNWQDRYRQIILLAKALPPFPRELCTENNQIDGCENRVWLSCQLQSEHTLTFIGDSEGRIVKGLMAILFILANHKTAQHIIDTDFLGFLQQLNVINELSQSRQLGINNIIERMKQLAAHNIG</sequence>
<dbReference type="Proteomes" id="UP001500171">
    <property type="component" value="Unassembled WGS sequence"/>
</dbReference>
<dbReference type="Pfam" id="PF02657">
    <property type="entry name" value="SufE"/>
    <property type="match status" value="1"/>
</dbReference>
<reference evidence="4" key="1">
    <citation type="journal article" date="2019" name="Int. J. Syst. Evol. Microbiol.">
        <title>The Global Catalogue of Microorganisms (GCM) 10K type strain sequencing project: providing services to taxonomists for standard genome sequencing and annotation.</title>
        <authorList>
            <consortium name="The Broad Institute Genomics Platform"/>
            <consortium name="The Broad Institute Genome Sequencing Center for Infectious Disease"/>
            <person name="Wu L."/>
            <person name="Ma J."/>
        </authorList>
    </citation>
    <scope>NUCLEOTIDE SEQUENCE [LARGE SCALE GENOMIC DNA]</scope>
    <source>
        <strain evidence="4">JCM 18050</strain>
    </source>
</reference>
<evidence type="ECO:0000256" key="1">
    <source>
        <dbReference type="ARBA" id="ARBA00010282"/>
    </source>
</evidence>
<keyword evidence="4" id="KW-1185">Reference proteome</keyword>
<protein>
    <submittedName>
        <fullName evidence="3">Cysteine desulfurase sulfur acceptor subunit CsdE</fullName>
    </submittedName>
</protein>
<evidence type="ECO:0000313" key="3">
    <source>
        <dbReference type="EMBL" id="GAA5115195.1"/>
    </source>
</evidence>
<evidence type="ECO:0000259" key="2">
    <source>
        <dbReference type="Pfam" id="PF02657"/>
    </source>
</evidence>
<organism evidence="3 4">
    <name type="scientific">Orbus sasakiae</name>
    <dbReference type="NCBI Taxonomy" id="1078475"/>
    <lineage>
        <taxon>Bacteria</taxon>
        <taxon>Pseudomonadati</taxon>
        <taxon>Pseudomonadota</taxon>
        <taxon>Gammaproteobacteria</taxon>
        <taxon>Orbales</taxon>
        <taxon>Orbaceae</taxon>
        <taxon>Orbus</taxon>
    </lineage>
</organism>
<evidence type="ECO:0000313" key="4">
    <source>
        <dbReference type="Proteomes" id="UP001500171"/>
    </source>
</evidence>
<feature type="domain" description="Fe-S metabolism associated" evidence="2">
    <location>
        <begin position="11"/>
        <end position="130"/>
    </location>
</feature>
<name>A0ABP9NGW7_9GAMM</name>
<dbReference type="EMBL" id="BAABHY010000015">
    <property type="protein sequence ID" value="GAA5115195.1"/>
    <property type="molecule type" value="Genomic_DNA"/>
</dbReference>
<accession>A0ABP9NGW7</accession>
<gene>
    <name evidence="3" type="primary">csdE</name>
    <name evidence="3" type="ORF">GCM10023211_25760</name>
</gene>
<dbReference type="InterPro" id="IPR003808">
    <property type="entry name" value="Fe-S_metab-assoc_dom"/>
</dbReference>
<dbReference type="NCBIfam" id="TIGR03391">
    <property type="entry name" value="FeS_syn_CsdE"/>
    <property type="match status" value="1"/>
</dbReference>
<dbReference type="InterPro" id="IPR017763">
    <property type="entry name" value="Cysteine_desulfurase_CsdE"/>
</dbReference>
<dbReference type="PANTHER" id="PTHR43597">
    <property type="entry name" value="SULFUR ACCEPTOR PROTEIN CSDE"/>
    <property type="match status" value="1"/>
</dbReference>
<dbReference type="SUPFAM" id="SSF82649">
    <property type="entry name" value="SufE/NifU"/>
    <property type="match status" value="1"/>
</dbReference>
<dbReference type="RefSeq" id="WP_345492812.1">
    <property type="nucleotide sequence ID" value="NZ_BAABHY010000015.1"/>
</dbReference>
<comment type="caution">
    <text evidence="3">The sequence shown here is derived from an EMBL/GenBank/DDBJ whole genome shotgun (WGS) entry which is preliminary data.</text>
</comment>
<dbReference type="PANTHER" id="PTHR43597:SF5">
    <property type="entry name" value="SUFE-LIKE PROTEIN 2, CHLOROPLASTIC"/>
    <property type="match status" value="1"/>
</dbReference>
<dbReference type="Gene3D" id="3.90.1010.10">
    <property type="match status" value="1"/>
</dbReference>
<comment type="similarity">
    <text evidence="1">Belongs to the SufE family.</text>
</comment>
<proteinExistence type="inferred from homology"/>